<evidence type="ECO:0000313" key="1">
    <source>
        <dbReference type="EMBL" id="CAH4034434.1"/>
    </source>
</evidence>
<dbReference type="AlphaFoldDB" id="A0A9P0XH89"/>
<organism evidence="1 2">
    <name type="scientific">Pieris brassicae</name>
    <name type="common">White butterfly</name>
    <name type="synonym">Large white butterfly</name>
    <dbReference type="NCBI Taxonomy" id="7116"/>
    <lineage>
        <taxon>Eukaryota</taxon>
        <taxon>Metazoa</taxon>
        <taxon>Ecdysozoa</taxon>
        <taxon>Arthropoda</taxon>
        <taxon>Hexapoda</taxon>
        <taxon>Insecta</taxon>
        <taxon>Pterygota</taxon>
        <taxon>Neoptera</taxon>
        <taxon>Endopterygota</taxon>
        <taxon>Lepidoptera</taxon>
        <taxon>Glossata</taxon>
        <taxon>Ditrysia</taxon>
        <taxon>Papilionoidea</taxon>
        <taxon>Pieridae</taxon>
        <taxon>Pierinae</taxon>
        <taxon>Pieris</taxon>
    </lineage>
</organism>
<accession>A0A9P0XH89</accession>
<dbReference type="Proteomes" id="UP001152562">
    <property type="component" value="Unassembled WGS sequence"/>
</dbReference>
<gene>
    <name evidence="1" type="ORF">PIBRA_LOCUS10617</name>
</gene>
<dbReference type="EMBL" id="CALOZG010000040">
    <property type="protein sequence ID" value="CAH4034434.1"/>
    <property type="molecule type" value="Genomic_DNA"/>
</dbReference>
<name>A0A9P0XH89_PIEBR</name>
<protein>
    <submittedName>
        <fullName evidence="1">Uncharacterized protein</fullName>
    </submittedName>
</protein>
<sequence>MSRIIHTGTVPDTIHTRRKFLNSLHFFTNENISSIFARSRGSGIDTEVATLNCQVKLRRKPKFSETFMKPYVFIAVRAIARIGDRHRGRYIKLPSEVAA</sequence>
<reference evidence="1" key="1">
    <citation type="submission" date="2022-05" db="EMBL/GenBank/DDBJ databases">
        <authorList>
            <person name="Okamura Y."/>
        </authorList>
    </citation>
    <scope>NUCLEOTIDE SEQUENCE</scope>
</reference>
<evidence type="ECO:0000313" key="2">
    <source>
        <dbReference type="Proteomes" id="UP001152562"/>
    </source>
</evidence>
<comment type="caution">
    <text evidence="1">The sequence shown here is derived from an EMBL/GenBank/DDBJ whole genome shotgun (WGS) entry which is preliminary data.</text>
</comment>
<keyword evidence="2" id="KW-1185">Reference proteome</keyword>
<proteinExistence type="predicted"/>